<protein>
    <submittedName>
        <fullName evidence="1">Uncharacterized protein</fullName>
    </submittedName>
</protein>
<dbReference type="EMBL" id="OX451738">
    <property type="protein sequence ID" value="CAI8604141.1"/>
    <property type="molecule type" value="Genomic_DNA"/>
</dbReference>
<evidence type="ECO:0000313" key="1">
    <source>
        <dbReference type="EMBL" id="CAI8604141.1"/>
    </source>
</evidence>
<gene>
    <name evidence="1" type="ORF">VFH_III118960</name>
</gene>
<keyword evidence="2" id="KW-1185">Reference proteome</keyword>
<name>A0AAV1A187_VICFA</name>
<dbReference type="AlphaFoldDB" id="A0AAV1A187"/>
<organism evidence="1 2">
    <name type="scientific">Vicia faba</name>
    <name type="common">Broad bean</name>
    <name type="synonym">Faba vulgaris</name>
    <dbReference type="NCBI Taxonomy" id="3906"/>
    <lineage>
        <taxon>Eukaryota</taxon>
        <taxon>Viridiplantae</taxon>
        <taxon>Streptophyta</taxon>
        <taxon>Embryophyta</taxon>
        <taxon>Tracheophyta</taxon>
        <taxon>Spermatophyta</taxon>
        <taxon>Magnoliopsida</taxon>
        <taxon>eudicotyledons</taxon>
        <taxon>Gunneridae</taxon>
        <taxon>Pentapetalae</taxon>
        <taxon>rosids</taxon>
        <taxon>fabids</taxon>
        <taxon>Fabales</taxon>
        <taxon>Fabaceae</taxon>
        <taxon>Papilionoideae</taxon>
        <taxon>50 kb inversion clade</taxon>
        <taxon>NPAAA clade</taxon>
        <taxon>Hologalegina</taxon>
        <taxon>IRL clade</taxon>
        <taxon>Fabeae</taxon>
        <taxon>Vicia</taxon>
    </lineage>
</organism>
<proteinExistence type="predicted"/>
<sequence>MNIERLEEIKVTELRKSIALSEVRVMMVMLSEGEITGLRNKKWKVMMAGCVTVGGFEETEEICCSMAVFAASLFCDSSWLGNFGTVYGLGDIFP</sequence>
<reference evidence="1 2" key="1">
    <citation type="submission" date="2023-01" db="EMBL/GenBank/DDBJ databases">
        <authorList>
            <person name="Kreplak J."/>
        </authorList>
    </citation>
    <scope>NUCLEOTIDE SEQUENCE [LARGE SCALE GENOMIC DNA]</scope>
</reference>
<accession>A0AAV1A187</accession>
<dbReference type="Proteomes" id="UP001157006">
    <property type="component" value="Chromosome 3"/>
</dbReference>
<evidence type="ECO:0000313" key="2">
    <source>
        <dbReference type="Proteomes" id="UP001157006"/>
    </source>
</evidence>